<evidence type="ECO:0000313" key="2">
    <source>
        <dbReference type="EMBL" id="MCW1147296.1"/>
    </source>
</evidence>
<gene>
    <name evidence="2" type="ORF">OJ995_03555</name>
</gene>
<sequence length="560" mass="64386">MRKYLILLAITFGWHSISLAQNNYFESEAIFLHTNETTFITGETLLYKIYCLNANSKELSNISKIAYVEIIDKNGTCINRNKIVLNKGIGANEIFINTTFNTGNYKLIAYTNWMQNNSKTKYFETEISIINPFLPHKNIGNNINIKNQELLNENHLKNDDVTIKLLKSNFSKRDKVELEIISNSQKYTDGNFSISIRKIDGLNFNKAINSINFLKNSTDNFINSSTIKHLPELRGELLSGKITTNDVNKTISDKHIGLSTIGEPFDLKIVKTKNNGEFYFILDQNLKKESVILQIFESELNDYQITLNQPTKAEFNNTTFENNLIISDKNITDIEARMVASQITNAYTIKDSLKTNSSKIKPFYDGNAKEYILDNYKRFPTFKETIIEIVPAVYFKENEGNYTLHIRDYITSGESFGSTLVLVDGLLLQDVNELFNYNTNNIYKISVINKAYSYGSKIFSGVVSITTFNREYTPKSKNILPIQIERCNEIKSFQPFLYESGKDLTRFPDFRYQLAWDDNVKIGKPFHFYTSDIEGKFEISLEGFSSKGEPVSIKEYFEVK</sequence>
<dbReference type="Gene3D" id="2.170.130.10">
    <property type="entry name" value="TonB-dependent receptor, plug domain"/>
    <property type="match status" value="1"/>
</dbReference>
<protein>
    <submittedName>
        <fullName evidence="2">Uncharacterized protein</fullName>
    </submittedName>
</protein>
<keyword evidence="1" id="KW-0732">Signal</keyword>
<reference evidence="2" key="1">
    <citation type="submission" date="2022-10" db="EMBL/GenBank/DDBJ databases">
        <title>Flavobacterium sp. nov., a bacterium isolated from lake sediment.</title>
        <authorList>
            <person name="Qu J.-H."/>
        </authorList>
    </citation>
    <scope>NUCLEOTIDE SEQUENCE</scope>
    <source>
        <strain evidence="2">TH16-21</strain>
    </source>
</reference>
<accession>A0ABT3EFD9</accession>
<dbReference type="Gene3D" id="2.60.40.1930">
    <property type="match status" value="1"/>
</dbReference>
<dbReference type="Proteomes" id="UP001165677">
    <property type="component" value="Unassembled WGS sequence"/>
</dbReference>
<organism evidence="2 3">
    <name type="scientific">Flavobacterium lacisediminis</name>
    <dbReference type="NCBI Taxonomy" id="2989705"/>
    <lineage>
        <taxon>Bacteria</taxon>
        <taxon>Pseudomonadati</taxon>
        <taxon>Bacteroidota</taxon>
        <taxon>Flavobacteriia</taxon>
        <taxon>Flavobacteriales</taxon>
        <taxon>Flavobacteriaceae</taxon>
        <taxon>Flavobacterium</taxon>
    </lineage>
</organism>
<feature type="chain" id="PRO_5047333233" evidence="1">
    <location>
        <begin position="21"/>
        <end position="560"/>
    </location>
</feature>
<dbReference type="EMBL" id="JAPCIO010000002">
    <property type="protein sequence ID" value="MCW1147296.1"/>
    <property type="molecule type" value="Genomic_DNA"/>
</dbReference>
<evidence type="ECO:0000256" key="1">
    <source>
        <dbReference type="SAM" id="SignalP"/>
    </source>
</evidence>
<comment type="caution">
    <text evidence="2">The sequence shown here is derived from an EMBL/GenBank/DDBJ whole genome shotgun (WGS) entry which is preliminary data.</text>
</comment>
<feature type="signal peptide" evidence="1">
    <location>
        <begin position="1"/>
        <end position="20"/>
    </location>
</feature>
<dbReference type="RefSeq" id="WP_264368178.1">
    <property type="nucleotide sequence ID" value="NZ_JAPCIO010000002.1"/>
</dbReference>
<proteinExistence type="predicted"/>
<keyword evidence="3" id="KW-1185">Reference proteome</keyword>
<name>A0ABT3EFD9_9FLAO</name>
<dbReference type="InterPro" id="IPR037066">
    <property type="entry name" value="Plug_dom_sf"/>
</dbReference>
<evidence type="ECO:0000313" key="3">
    <source>
        <dbReference type="Proteomes" id="UP001165677"/>
    </source>
</evidence>